<evidence type="ECO:0000256" key="6">
    <source>
        <dbReference type="ARBA" id="ARBA00045223"/>
    </source>
</evidence>
<dbReference type="Gene3D" id="4.10.410.10">
    <property type="entry name" value="Pancreatic trypsin inhibitor Kunitz domain"/>
    <property type="match status" value="1"/>
</dbReference>
<feature type="compositionally biased region" description="Basic and acidic residues" evidence="7">
    <location>
        <begin position="1637"/>
        <end position="1666"/>
    </location>
</feature>
<dbReference type="Gene3D" id="3.20.20.140">
    <property type="entry name" value="Metal-dependent hydrolases"/>
    <property type="match status" value="1"/>
</dbReference>
<feature type="compositionally biased region" description="Basic and acidic residues" evidence="7">
    <location>
        <begin position="1528"/>
        <end position="1596"/>
    </location>
</feature>
<evidence type="ECO:0000313" key="10">
    <source>
        <dbReference type="WBParaSite" id="PgR110_g021_t01"/>
    </source>
</evidence>
<comment type="function">
    <text evidence="6">Deoxyribonuclease which catalyzes (in vitro) the decatenation of kinetoplast DNA, which are circular DNA catenated to each other, producing linear DNA molecules. Plays an important role in chromosomal segregation and cell cycle progression during eye development probably via its DNA decatenation activity.</text>
</comment>
<keyword evidence="4" id="KW-0378">Hydrolase</keyword>
<dbReference type="InterPro" id="IPR050891">
    <property type="entry name" value="TatD-type_Hydrolase"/>
</dbReference>
<feature type="compositionally biased region" description="Basic and acidic residues" evidence="7">
    <location>
        <begin position="1407"/>
        <end position="1424"/>
    </location>
</feature>
<dbReference type="InterPro" id="IPR036880">
    <property type="entry name" value="Kunitz_BPTI_sf"/>
</dbReference>
<feature type="compositionally biased region" description="Polar residues" evidence="7">
    <location>
        <begin position="2118"/>
        <end position="2131"/>
    </location>
</feature>
<dbReference type="GO" id="GO:0004867">
    <property type="term" value="F:serine-type endopeptidase inhibitor activity"/>
    <property type="evidence" value="ECO:0007669"/>
    <property type="project" value="InterPro"/>
</dbReference>
<dbReference type="SMART" id="SM00131">
    <property type="entry name" value="KU"/>
    <property type="match status" value="1"/>
</dbReference>
<dbReference type="SUPFAM" id="SSF51556">
    <property type="entry name" value="Metallo-dependent hydrolases"/>
    <property type="match status" value="1"/>
</dbReference>
<feature type="domain" description="BPTI/Kunitz inhibitor" evidence="8">
    <location>
        <begin position="174"/>
        <end position="227"/>
    </location>
</feature>
<feature type="region of interest" description="Disordered" evidence="7">
    <location>
        <begin position="1296"/>
        <end position="2028"/>
    </location>
</feature>
<evidence type="ECO:0000259" key="8">
    <source>
        <dbReference type="PROSITE" id="PS50279"/>
    </source>
</evidence>
<feature type="compositionally biased region" description="Basic and acidic residues" evidence="7">
    <location>
        <begin position="1605"/>
        <end position="1630"/>
    </location>
</feature>
<dbReference type="SUPFAM" id="SSF57362">
    <property type="entry name" value="BPTI-like"/>
    <property type="match status" value="1"/>
</dbReference>
<dbReference type="InterPro" id="IPR002223">
    <property type="entry name" value="Kunitz_BPTI"/>
</dbReference>
<feature type="compositionally biased region" description="Basic and acidic residues" evidence="7">
    <location>
        <begin position="1760"/>
        <end position="1781"/>
    </location>
</feature>
<feature type="compositionally biased region" description="Basic and acidic residues" evidence="7">
    <location>
        <begin position="2003"/>
        <end position="2018"/>
    </location>
</feature>
<keyword evidence="9" id="KW-1185">Reference proteome</keyword>
<dbReference type="Pfam" id="PF01026">
    <property type="entry name" value="TatD_DNase"/>
    <property type="match status" value="1"/>
</dbReference>
<sequence length="2286" mass="256777">MGVYMWWDKRRRIGLGRMAPQLVLLCIALHVILLGCISNAELPQDLDSFLEVLFDATECEEFLSDSEWVAVATHTCAPYECDFPRQLCMRPSKKFSDEGSNQCRDIPEECLTSANKGVPLETPAPKEIASTLRSSLMSTLATTPSIFTTGAAQVEASSTATKRPSPPIVNMSICDMDEAQGRFCGFQVKIAYNRKTGRCEQFWFPGCTTADTNANLFDTLDECVEATKSCTGALRAAFQHVGRRRVLKYEYALFPSSLIVLFTLVAYISLKEGLRKKGGWRKDGGIGSVCANVHLGLISNGISQFTGVGGVDNGGFLDGFSLAQIPQLIQTIQSVCPAGYKCKRFCVNNRSNKLHGFTDCFLSVVGCRGFLEGEVLMRCDAVGEARRRFFHDVFKSRLSEVQVARMRRRGRDALQIGLSKIMVTGTSVKHSEEARDLVRRHSGYLYFTAGVHPHDAKEFSVNTLDALRTLCNEPDCVAVGECGLDFNRNFSPQDQQRIAFEAQVKLACELKKPLFIHEREAHGDMVTILSRYKDALPPAVIHCFTGTAAEAVKYIEMGLYIGLTGFIWKDRSDDGVKYALQSGKIPLERLVLETDAPFMYSKINDKRITNRIKEAISEGARAMHRFSSFSRNEPCAYLQFLNRVPPIHIDEGRAHPFVAYLLMSSFCLEQRLEALCFYGGGIQAGTLAFCVFDLVGRADNKEAKLLPFGETEAYLASRGVLRAEIRFNDGDAGYDLLARIRFVEAEYCVESRVPYLALPDMGTVQCEPHPHPYRKVFDTLVVGYLNRQNYSETTRCLISESPCFKNAARLSDSSLPINDVVHGKHLEQIMQASFIRVLRFVFFTSGSPFVIVTEKEGLSRESQERLFPFLSECYSLGAAVVTCSLAVNIAEVPMFIERGHFDVHPMLLDFGNRMRALTNEFIALTNPQIYWSDAQKTLYGKRVPPPKKLVGKYLGVHRGVLKEGVISNFNEGSGGATQIVASAKGNAVPELTASVSNSFAHNVGDGWTSARRKSARPVSTETRRKEILKEVVEPVVHSAQQLIDGATVSKSSSSQTASSIPIDDGAIGTLERYIAHDNLEDIIASIERDMPPTFFDGTHVDDSFSSLSVEPLCLPDEHGTSWQFNEMQQVSDADPEVESSTRDLSNISLLEKSGNVPMMEPMPLSRSTPIRRKRMVPCKKNPLVDDTKLQPVMGVSSIADVVCQLEEETAMQRSMEEERHESTATAEVDHSAGEDVVLRKRGDHLQEPGGYEERQAGPVNYEKIAISGGNGALKDTSKQLEGSRWLRIGEREDIIKQKSVPESQGATNKGSPVSFEEGGQLRKKREERWSKEKEKSESWKRKNDEEMMRMRGENGKGGNEEHERQLPQQQGTGEGRLEKGGGVTEVRKESHDEGDKRLKRDRNKQKQNMERSERSEERRKREIEREEDGEESKKRNEERTERDRASQSPFDEVAGEDGKERLILGDKGRRYGREGASEEWVPLGKEAEERGRTGETKESLQERKLREGSELRKDNQGSARARLGKGRQIGEGEGRILNEEENSKEAKEEEKRKTGQGVEKRMRYEEKQKRVEAERRQLEEEKKNEDEKRGEEEKLRMAAVGSCKTGEEGHVRKERDGLTKIEGGKKRLTGEDGQGQVEKRQEREEKEHLDVVEDEFTRGKEFKCSMEEEQSVQGKPAVEEKEDEEGNVDAVHSEGLYSEEAEAPPLTPWGEESQLIKDTPQTSFTRASSVSLSSEASQQISYDATRALKQSSENAEEEKELFQRRLGEEKVMKERRKEFTMKRKKYKNPQSDDGIDKKERRSNEGKQSKLWKEKVPKEKDDTVSNVVENEKKRKDRGEKLRKEQEEIQKQLREQVEKEKKRAVERERRRQEEKEDNEREERERRRREKEEKERSQQPRERVSKDRKQRDRDREQLSKEVGQKANAEEREERKRLKEIGAAKEKQRASSEGYVDLSHLFDDESNSSEKSSKRMKSKSKSAAEALKDSAKRRSGTPLGSTNAVKGSKEGEGTMRKVDKRSASVARSRFQTGSRPDLFLDDLFSTFMAPPSKAGTSFKEPSPLIESAPKVTVSGVDKGRQNLLPGGRHSARVGMVLEKATRIRAKVEHEERLRSEGKALPQRTSVTHDSVQGDYSESRKTVDAYLRGVLGKSDGNSAGVRQSEKEIHSRKRILDLPIPKPISLDLVGEILAPKQTQIERYVPSKTVSTTSGCASPAFNATGGSPRSSHTLQHDSSSEISSALRGSSAISNCSQVNETMISAGPTDSTKKPRLDGVAIDSVLNALHNWRR</sequence>
<dbReference type="InterPro" id="IPR032466">
    <property type="entry name" value="Metal_Hydrolase"/>
</dbReference>
<dbReference type="PROSITE" id="PS50279">
    <property type="entry name" value="BPTI_KUNITZ_2"/>
    <property type="match status" value="1"/>
</dbReference>
<feature type="compositionally biased region" description="Basic and acidic residues" evidence="7">
    <location>
        <begin position="1485"/>
        <end position="1515"/>
    </location>
</feature>
<protein>
    <recommendedName>
        <fullName evidence="5">Deoxyribonuclease TATDN1</fullName>
    </recommendedName>
</protein>
<dbReference type="PROSITE" id="PS50896">
    <property type="entry name" value="LISH"/>
    <property type="match status" value="1"/>
</dbReference>
<evidence type="ECO:0000256" key="5">
    <source>
        <dbReference type="ARBA" id="ARBA00039767"/>
    </source>
</evidence>
<proteinExistence type="inferred from homology"/>
<dbReference type="GO" id="GO:0046872">
    <property type="term" value="F:metal ion binding"/>
    <property type="evidence" value="ECO:0007669"/>
    <property type="project" value="UniProtKB-KW"/>
</dbReference>
<name>A0A915CAM0_PARUN</name>
<feature type="compositionally biased region" description="Basic and acidic residues" evidence="7">
    <location>
        <begin position="1794"/>
        <end position="1946"/>
    </location>
</feature>
<feature type="compositionally biased region" description="Polar residues" evidence="7">
    <location>
        <begin position="1300"/>
        <end position="1311"/>
    </location>
</feature>
<dbReference type="Pfam" id="PF00014">
    <property type="entry name" value="Kunitz_BPTI"/>
    <property type="match status" value="1"/>
</dbReference>
<dbReference type="InterPro" id="IPR006594">
    <property type="entry name" value="LisH"/>
</dbReference>
<dbReference type="WBParaSite" id="PgR110_g021_t01">
    <property type="protein sequence ID" value="PgR110_g021_t01"/>
    <property type="gene ID" value="PgR110_g021"/>
</dbReference>
<feature type="region of interest" description="Disordered" evidence="7">
    <location>
        <begin position="2104"/>
        <end position="2134"/>
    </location>
</feature>
<comment type="similarity">
    <text evidence="1">Belongs to the metallo-dependent hydrolases superfamily. TatD-type hydrolase family.</text>
</comment>
<feature type="compositionally biased region" description="Basic and acidic residues" evidence="7">
    <location>
        <begin position="1431"/>
        <end position="1445"/>
    </location>
</feature>
<evidence type="ECO:0000256" key="1">
    <source>
        <dbReference type="ARBA" id="ARBA00009275"/>
    </source>
</evidence>
<dbReference type="PANTHER" id="PTHR10060">
    <property type="entry name" value="TATD FAMILY DEOXYRIBONUCLEASE"/>
    <property type="match status" value="1"/>
</dbReference>
<feature type="compositionally biased region" description="Basic and acidic residues" evidence="7">
    <location>
        <begin position="1456"/>
        <end position="1476"/>
    </location>
</feature>
<accession>A0A915CAM0</accession>
<feature type="compositionally biased region" description="Polar residues" evidence="7">
    <location>
        <begin position="2217"/>
        <end position="2226"/>
    </location>
</feature>
<evidence type="ECO:0000313" key="9">
    <source>
        <dbReference type="Proteomes" id="UP000887569"/>
    </source>
</evidence>
<dbReference type="CDD" id="cd01310">
    <property type="entry name" value="TatD_DNAse"/>
    <property type="match status" value="1"/>
</dbReference>
<feature type="region of interest" description="Disordered" evidence="7">
    <location>
        <begin position="2202"/>
        <end position="2228"/>
    </location>
</feature>
<feature type="compositionally biased region" description="Basic and acidic residues" evidence="7">
    <location>
        <begin position="2104"/>
        <end position="2113"/>
    </location>
</feature>
<feature type="compositionally biased region" description="Low complexity" evidence="7">
    <location>
        <begin position="1727"/>
        <end position="1741"/>
    </location>
</feature>
<evidence type="ECO:0000256" key="4">
    <source>
        <dbReference type="ARBA" id="ARBA00022801"/>
    </source>
</evidence>
<evidence type="ECO:0000256" key="7">
    <source>
        <dbReference type="SAM" id="MobiDB-lite"/>
    </source>
</evidence>
<dbReference type="Proteomes" id="UP000887569">
    <property type="component" value="Unplaced"/>
</dbReference>
<dbReference type="GO" id="GO:0005829">
    <property type="term" value="C:cytosol"/>
    <property type="evidence" value="ECO:0007669"/>
    <property type="project" value="TreeGrafter"/>
</dbReference>
<keyword evidence="3" id="KW-0479">Metal-binding</keyword>
<evidence type="ECO:0000256" key="3">
    <source>
        <dbReference type="ARBA" id="ARBA00022723"/>
    </source>
</evidence>
<dbReference type="PANTHER" id="PTHR10060:SF15">
    <property type="entry name" value="DEOXYRIBONUCLEASE TATDN1"/>
    <property type="match status" value="1"/>
</dbReference>
<organism evidence="9 10">
    <name type="scientific">Parascaris univalens</name>
    <name type="common">Nematode worm</name>
    <dbReference type="NCBI Taxonomy" id="6257"/>
    <lineage>
        <taxon>Eukaryota</taxon>
        <taxon>Metazoa</taxon>
        <taxon>Ecdysozoa</taxon>
        <taxon>Nematoda</taxon>
        <taxon>Chromadorea</taxon>
        <taxon>Rhabditida</taxon>
        <taxon>Spirurina</taxon>
        <taxon>Ascaridomorpha</taxon>
        <taxon>Ascaridoidea</taxon>
        <taxon>Ascarididae</taxon>
        <taxon>Parascaris</taxon>
    </lineage>
</organism>
<feature type="compositionally biased region" description="Basic and acidic residues" evidence="7">
    <location>
        <begin position="1375"/>
        <end position="1398"/>
    </location>
</feature>
<feature type="compositionally biased region" description="Basic and acidic residues" evidence="7">
    <location>
        <begin position="1324"/>
        <end position="1365"/>
    </location>
</feature>
<reference evidence="10" key="1">
    <citation type="submission" date="2022-11" db="UniProtKB">
        <authorList>
            <consortium name="WormBaseParasite"/>
        </authorList>
    </citation>
    <scope>IDENTIFICATION</scope>
</reference>
<keyword evidence="2" id="KW-0540">Nuclease</keyword>
<evidence type="ECO:0000256" key="2">
    <source>
        <dbReference type="ARBA" id="ARBA00022722"/>
    </source>
</evidence>
<dbReference type="GO" id="GO:0008310">
    <property type="term" value="F:single-stranded DNA 3'-5' DNA exonuclease activity"/>
    <property type="evidence" value="ECO:0007669"/>
    <property type="project" value="TreeGrafter"/>
</dbReference>
<dbReference type="InterPro" id="IPR001130">
    <property type="entry name" value="TatD-like"/>
</dbReference>